<dbReference type="PROSITE" id="PS50011">
    <property type="entry name" value="PROTEIN_KINASE_DOM"/>
    <property type="match status" value="1"/>
</dbReference>
<evidence type="ECO:0000256" key="2">
    <source>
        <dbReference type="ARBA" id="ARBA00008536"/>
    </source>
</evidence>
<dbReference type="GO" id="GO:0005524">
    <property type="term" value="F:ATP binding"/>
    <property type="evidence" value="ECO:0007669"/>
    <property type="project" value="UniProtKB-UniRule"/>
</dbReference>
<evidence type="ECO:0000256" key="14">
    <source>
        <dbReference type="ARBA" id="ARBA00022989"/>
    </source>
</evidence>
<evidence type="ECO:0000256" key="10">
    <source>
        <dbReference type="ARBA" id="ARBA00022734"/>
    </source>
</evidence>
<comment type="similarity">
    <text evidence="3">In the C-terminal section; belongs to the protein kinase superfamily. Ser/Thr protein kinase family.</text>
</comment>
<organism evidence="22">
    <name type="scientific">Wollemia nobilis</name>
    <dbReference type="NCBI Taxonomy" id="56998"/>
    <lineage>
        <taxon>Eukaryota</taxon>
        <taxon>Viridiplantae</taxon>
        <taxon>Streptophyta</taxon>
        <taxon>Embryophyta</taxon>
        <taxon>Tracheophyta</taxon>
        <taxon>Spermatophyta</taxon>
        <taxon>Pinopsida</taxon>
        <taxon>Pinidae</taxon>
        <taxon>Conifers II</taxon>
        <taxon>Araucariales</taxon>
        <taxon>Araucariaceae</taxon>
        <taxon>Wollemia</taxon>
    </lineage>
</organism>
<dbReference type="SUPFAM" id="SSF49899">
    <property type="entry name" value="Concanavalin A-like lectins/glucanases"/>
    <property type="match status" value="1"/>
</dbReference>
<dbReference type="AlphaFoldDB" id="A0A0C9RJK9"/>
<comment type="similarity">
    <text evidence="2">In the N-terminal section; belongs to the leguminous lectin family.</text>
</comment>
<dbReference type="InterPro" id="IPR008271">
    <property type="entry name" value="Ser/Thr_kinase_AS"/>
</dbReference>
<dbReference type="GO" id="GO:0030246">
    <property type="term" value="F:carbohydrate binding"/>
    <property type="evidence" value="ECO:0007669"/>
    <property type="project" value="UniProtKB-KW"/>
</dbReference>
<evidence type="ECO:0000256" key="18">
    <source>
        <dbReference type="PROSITE-ProRule" id="PRU10141"/>
    </source>
</evidence>
<dbReference type="InterPro" id="IPR001220">
    <property type="entry name" value="Legume_lectin_dom"/>
</dbReference>
<evidence type="ECO:0000313" key="22">
    <source>
        <dbReference type="EMBL" id="JAG86721.1"/>
    </source>
</evidence>
<dbReference type="CDD" id="cd06899">
    <property type="entry name" value="lectin_legume_LecRK_Arcelin_ConA"/>
    <property type="match status" value="1"/>
</dbReference>
<comment type="subcellular location">
    <subcellularLocation>
        <location evidence="1">Cell membrane</location>
        <topology evidence="1">Single-pass type I membrane protein</topology>
    </subcellularLocation>
</comment>
<dbReference type="GO" id="GO:0005886">
    <property type="term" value="C:plasma membrane"/>
    <property type="evidence" value="ECO:0007669"/>
    <property type="project" value="UniProtKB-SubCell"/>
</dbReference>
<dbReference type="GO" id="GO:0004674">
    <property type="term" value="F:protein serine/threonine kinase activity"/>
    <property type="evidence" value="ECO:0007669"/>
    <property type="project" value="UniProtKB-KW"/>
</dbReference>
<evidence type="ECO:0000256" key="19">
    <source>
        <dbReference type="SAM" id="Phobius"/>
    </source>
</evidence>
<keyword evidence="12" id="KW-0418">Kinase</keyword>
<keyword evidence="15 19" id="KW-0472">Membrane</keyword>
<dbReference type="Pfam" id="PF00069">
    <property type="entry name" value="Pkinase"/>
    <property type="match status" value="1"/>
</dbReference>
<evidence type="ECO:0000256" key="20">
    <source>
        <dbReference type="SAM" id="SignalP"/>
    </source>
</evidence>
<dbReference type="PROSITE" id="PS00107">
    <property type="entry name" value="PROTEIN_KINASE_ATP"/>
    <property type="match status" value="1"/>
</dbReference>
<dbReference type="SUPFAM" id="SSF56112">
    <property type="entry name" value="Protein kinase-like (PK-like)"/>
    <property type="match status" value="1"/>
</dbReference>
<dbReference type="PROSITE" id="PS00307">
    <property type="entry name" value="LECTIN_LEGUME_BETA"/>
    <property type="match status" value="1"/>
</dbReference>
<evidence type="ECO:0000256" key="3">
    <source>
        <dbReference type="ARBA" id="ARBA00010217"/>
    </source>
</evidence>
<feature type="chain" id="PRO_5002219025" description="non-specific serine/threonine protein kinase" evidence="20">
    <location>
        <begin position="29"/>
        <end position="683"/>
    </location>
</feature>
<evidence type="ECO:0000256" key="12">
    <source>
        <dbReference type="ARBA" id="ARBA00022777"/>
    </source>
</evidence>
<dbReference type="SMART" id="SM00220">
    <property type="entry name" value="S_TKc"/>
    <property type="match status" value="1"/>
</dbReference>
<keyword evidence="9 20" id="KW-0732">Signal</keyword>
<dbReference type="InterPro" id="IPR000719">
    <property type="entry name" value="Prot_kinase_dom"/>
</dbReference>
<feature type="transmembrane region" description="Helical" evidence="19">
    <location>
        <begin position="295"/>
        <end position="320"/>
    </location>
</feature>
<keyword evidence="6" id="KW-0723">Serine/threonine-protein kinase</keyword>
<keyword evidence="8 19" id="KW-0812">Transmembrane</keyword>
<dbReference type="GO" id="GO:0002229">
    <property type="term" value="P:defense response to oomycetes"/>
    <property type="evidence" value="ECO:0007669"/>
    <property type="project" value="UniProtKB-ARBA"/>
</dbReference>
<evidence type="ECO:0000256" key="17">
    <source>
        <dbReference type="ARBA" id="ARBA00023180"/>
    </source>
</evidence>
<feature type="signal peptide" evidence="20">
    <location>
        <begin position="1"/>
        <end position="28"/>
    </location>
</feature>
<dbReference type="InterPro" id="IPR017441">
    <property type="entry name" value="Protein_kinase_ATP_BS"/>
</dbReference>
<dbReference type="InterPro" id="IPR050528">
    <property type="entry name" value="L-type_Lectin-RKs"/>
</dbReference>
<dbReference type="CDD" id="cd14066">
    <property type="entry name" value="STKc_IRAK"/>
    <property type="match status" value="1"/>
</dbReference>
<evidence type="ECO:0000256" key="16">
    <source>
        <dbReference type="ARBA" id="ARBA00023170"/>
    </source>
</evidence>
<dbReference type="InterPro" id="IPR013320">
    <property type="entry name" value="ConA-like_dom_sf"/>
</dbReference>
<dbReference type="InterPro" id="IPR011009">
    <property type="entry name" value="Kinase-like_dom_sf"/>
</dbReference>
<keyword evidence="17" id="KW-0325">Glycoprotein</keyword>
<reference evidence="22" key="1">
    <citation type="submission" date="2015-02" db="EMBL/GenBank/DDBJ databases">
        <title>A transcriptome of Wollemia nobilis - a relic of Gondwana.</title>
        <authorList>
            <person name="Chia J.Y."/>
            <person name="Leong Y.S."/>
            <person name="Abdul Karim S."/>
            <person name="Wan Azmi N."/>
            <person name="Hercus R."/>
            <person name="Croft L."/>
        </authorList>
    </citation>
    <scope>NUCLEOTIDE SEQUENCE</scope>
    <source>
        <strain evidence="22">MaeBrown</strain>
        <tissue evidence="22">Leaf</tissue>
    </source>
</reference>
<evidence type="ECO:0000256" key="9">
    <source>
        <dbReference type="ARBA" id="ARBA00022729"/>
    </source>
</evidence>
<evidence type="ECO:0000256" key="15">
    <source>
        <dbReference type="ARBA" id="ARBA00023136"/>
    </source>
</evidence>
<keyword evidence="13 18" id="KW-0067">ATP-binding</keyword>
<keyword evidence="11 18" id="KW-0547">Nucleotide-binding</keyword>
<dbReference type="Pfam" id="PF00139">
    <property type="entry name" value="Lectin_legB"/>
    <property type="match status" value="1"/>
</dbReference>
<keyword evidence="7" id="KW-0808">Transferase</keyword>
<dbReference type="FunFam" id="3.30.200.20:FF:000168">
    <property type="entry name" value="L-type lectin-domain containing receptor kinase IX.1"/>
    <property type="match status" value="1"/>
</dbReference>
<sequence>MERTCLSKMSFLLAFLVLSTAGFEAAQAANGVSFSFPVFNDSIGKKIELFNDSYFQTEGDHKVIQLATETDGKTYRSGWAVYAKSIPIWDKSSGAVVTFTTHFEFVIARNTTNSFGSGDGLAFFMAPLGFRAPPLSAGKFLGLFNTTTTGNPANQIVAVEFDTNKNSQDPDDNHVGIDVNTIVSQANRSVNTGSLKDGKKWDAWVDYDGAKKQIEVFLGRTGSKPAAAMLRYGLDLANFLPENVMMGLSASTGMGTESHLLLSWEFSSTTSWNFSSIDIEGPEIGAPVRNRRKSIVAAVAAASGAAVVCGVVLVGGWWWWFVRRRERPKTEAENEIAALDKEFSQGPRKFTYTELKTATKNFSEEEKLGQGGFGAVYRGVLEDTRELVAVKRVSQGSKQGKKEYVAEVSIISRLGHRNLVQLLGWCHERGELLLVYEYMRNGSLDSTIFCDGGAPLEWGRRYNVACDVAAALVYLHEDWDQCILHRDVKSSNIMLDSNFNAKLGDFGLARLVERNMESGHMTAVAGTLGYLAPECIMTGMASMESDVYSFGTVALEIACGRRALDERCNMRLVDWVWDLYGKGRVVEAAAEGLSGGFNGEEMERLLVVGLWCSHPDPAARPRMREALKVLRFEEALPCIPRTKPVTVFVCSDPVRLSAVLSSTSLYATCSQMNTTNTSFVLPR</sequence>
<protein>
    <recommendedName>
        <fullName evidence="4">non-specific serine/threonine protein kinase</fullName>
        <ecNumber evidence="4">2.7.11.1</ecNumber>
    </recommendedName>
</protein>
<accession>A0A0C9RJK9</accession>
<feature type="domain" description="Protein kinase" evidence="21">
    <location>
        <begin position="362"/>
        <end position="636"/>
    </location>
</feature>
<evidence type="ECO:0000256" key="7">
    <source>
        <dbReference type="ARBA" id="ARBA00022679"/>
    </source>
</evidence>
<dbReference type="PROSITE" id="PS00108">
    <property type="entry name" value="PROTEIN_KINASE_ST"/>
    <property type="match status" value="1"/>
</dbReference>
<keyword evidence="16" id="KW-0675">Receptor</keyword>
<keyword evidence="14 19" id="KW-1133">Transmembrane helix</keyword>
<evidence type="ECO:0000256" key="4">
    <source>
        <dbReference type="ARBA" id="ARBA00012513"/>
    </source>
</evidence>
<dbReference type="InterPro" id="IPR019825">
    <property type="entry name" value="Lectin_legB_Mn/Ca_BS"/>
</dbReference>
<dbReference type="PANTHER" id="PTHR27007">
    <property type="match status" value="1"/>
</dbReference>
<dbReference type="EC" id="2.7.11.1" evidence="4"/>
<keyword evidence="5" id="KW-1003">Cell membrane</keyword>
<keyword evidence="10" id="KW-0430">Lectin</keyword>
<evidence type="ECO:0000256" key="5">
    <source>
        <dbReference type="ARBA" id="ARBA00022475"/>
    </source>
</evidence>
<evidence type="ECO:0000256" key="13">
    <source>
        <dbReference type="ARBA" id="ARBA00022840"/>
    </source>
</evidence>
<evidence type="ECO:0000256" key="6">
    <source>
        <dbReference type="ARBA" id="ARBA00022527"/>
    </source>
</evidence>
<dbReference type="FunFam" id="1.10.510.10:FF:000240">
    <property type="entry name" value="Lectin-domain containing receptor kinase A4.3"/>
    <property type="match status" value="1"/>
</dbReference>
<evidence type="ECO:0000259" key="21">
    <source>
        <dbReference type="PROSITE" id="PS50011"/>
    </source>
</evidence>
<feature type="binding site" evidence="18">
    <location>
        <position position="391"/>
    </location>
    <ligand>
        <name>ATP</name>
        <dbReference type="ChEBI" id="CHEBI:30616"/>
    </ligand>
</feature>
<dbReference type="Gene3D" id="3.30.200.20">
    <property type="entry name" value="Phosphorylase Kinase, domain 1"/>
    <property type="match status" value="1"/>
</dbReference>
<evidence type="ECO:0000256" key="11">
    <source>
        <dbReference type="ARBA" id="ARBA00022741"/>
    </source>
</evidence>
<evidence type="ECO:0000256" key="1">
    <source>
        <dbReference type="ARBA" id="ARBA00004251"/>
    </source>
</evidence>
<evidence type="ECO:0000256" key="8">
    <source>
        <dbReference type="ARBA" id="ARBA00022692"/>
    </source>
</evidence>
<dbReference type="Gene3D" id="1.10.510.10">
    <property type="entry name" value="Transferase(Phosphotransferase) domain 1"/>
    <property type="match status" value="1"/>
</dbReference>
<dbReference type="EMBL" id="GCHU01014390">
    <property type="protein sequence ID" value="JAG86721.1"/>
    <property type="molecule type" value="Transcribed_RNA"/>
</dbReference>
<name>A0A0C9RJK9_9CONI</name>
<proteinExistence type="inferred from homology"/>
<dbReference type="Gene3D" id="2.60.120.200">
    <property type="match status" value="1"/>
</dbReference>